<feature type="domain" description="Mannitol dehydrogenase C-terminal" evidence="4">
    <location>
        <begin position="287"/>
        <end position="488"/>
    </location>
</feature>
<comment type="caution">
    <text evidence="5">The sequence shown here is derived from an EMBL/GenBank/DDBJ whole genome shotgun (WGS) entry which is preliminary data.</text>
</comment>
<proteinExistence type="predicted"/>
<dbReference type="PANTHER" id="PTHR30524:SF0">
    <property type="entry name" value="ALTRONATE OXIDOREDUCTASE-RELATED"/>
    <property type="match status" value="1"/>
</dbReference>
<keyword evidence="6" id="KW-1185">Reference proteome</keyword>
<dbReference type="Proteomes" id="UP001595907">
    <property type="component" value="Unassembled WGS sequence"/>
</dbReference>
<sequence length="513" mass="56983">MKLSQQALKLPTLKGKVVLPTANAFSLPEKVLQFGTGVLLRGLPDFLINKANNEGVFNGRIVIVKSTNGGGDAEVYNEQDGLYTLCIRGIEEKQRVDEIHISASVSRVLTAATEWDEIIQCAENPDMQVIISNTTEVGITFTNDNIHATPPSSFPGKLLAFLYHRFKFFNKDVTKGMVIVPTELVPNNADKLLSIVIELAHQNGLETSFIDWLENANHFCNSLVDRIVPGKLSADEQNQLQNELGYEDGLMIMSEVYALWAIQANDDEVKNILSFADANESVVIAKDINKFRELKLRLLNGSHTFTCGLAFLAGFDTVKDAMENADFAQFIQQLMFDEIVPSIISDAITEAEAINFANKVLDRYRNAFIDHHWLSITAQYSSKMHLRNTAVIQQYHQRFAEVPSLMALGVAAHILFMCGEQGADGKYYGTVNGHKYLITDANAALYASSWKDVGATMIVNNILSNNDLWQTDLNTITGFSQEVNYWLQILKENGAVAAIKLAVATNNLVEHEK</sequence>
<dbReference type="PANTHER" id="PTHR30524">
    <property type="entry name" value="MANNITOL-1-PHOSPHATE 5-DEHYDROGENASE"/>
    <property type="match status" value="1"/>
</dbReference>
<dbReference type="Gene3D" id="3.40.50.720">
    <property type="entry name" value="NAD(P)-binding Rossmann-like Domain"/>
    <property type="match status" value="1"/>
</dbReference>
<evidence type="ECO:0000256" key="1">
    <source>
        <dbReference type="ARBA" id="ARBA00023002"/>
    </source>
</evidence>
<name>A0ABV8QR90_9BACT</name>
<evidence type="ECO:0000313" key="6">
    <source>
        <dbReference type="Proteomes" id="UP001595907"/>
    </source>
</evidence>
<dbReference type="EMBL" id="JBHSCZ010000001">
    <property type="protein sequence ID" value="MFC4261464.1"/>
    <property type="molecule type" value="Genomic_DNA"/>
</dbReference>
<dbReference type="InterPro" id="IPR013328">
    <property type="entry name" value="6PGD_dom2"/>
</dbReference>
<dbReference type="InterPro" id="IPR008927">
    <property type="entry name" value="6-PGluconate_DH-like_C_sf"/>
</dbReference>
<dbReference type="InterPro" id="IPR036291">
    <property type="entry name" value="NAD(P)-bd_dom_sf"/>
</dbReference>
<dbReference type="SUPFAM" id="SSF51735">
    <property type="entry name" value="NAD(P)-binding Rossmann-fold domains"/>
    <property type="match status" value="1"/>
</dbReference>
<dbReference type="Pfam" id="PF08125">
    <property type="entry name" value="Mannitol_dh_C"/>
    <property type="match status" value="1"/>
</dbReference>
<reference evidence="6" key="1">
    <citation type="journal article" date="2019" name="Int. J. Syst. Evol. Microbiol.">
        <title>The Global Catalogue of Microorganisms (GCM) 10K type strain sequencing project: providing services to taxonomists for standard genome sequencing and annotation.</title>
        <authorList>
            <consortium name="The Broad Institute Genomics Platform"/>
            <consortium name="The Broad Institute Genome Sequencing Center for Infectious Disease"/>
            <person name="Wu L."/>
            <person name="Ma J."/>
        </authorList>
    </citation>
    <scope>NUCLEOTIDE SEQUENCE [LARGE SCALE GENOMIC DNA]</scope>
    <source>
        <strain evidence="6">CECT 8289</strain>
    </source>
</reference>
<evidence type="ECO:0000313" key="5">
    <source>
        <dbReference type="EMBL" id="MFC4261464.1"/>
    </source>
</evidence>
<dbReference type="NCBIfam" id="NF002969">
    <property type="entry name" value="PRK03643.1"/>
    <property type="match status" value="1"/>
</dbReference>
<dbReference type="GO" id="GO:0009026">
    <property type="term" value="F:tagaturonate reductase activity"/>
    <property type="evidence" value="ECO:0007669"/>
    <property type="project" value="UniProtKB-EC"/>
</dbReference>
<keyword evidence="1 5" id="KW-0560">Oxidoreductase</keyword>
<accession>A0ABV8QR90</accession>
<dbReference type="Pfam" id="PF01232">
    <property type="entry name" value="Mannitol_dh"/>
    <property type="match status" value="1"/>
</dbReference>
<dbReference type="Gene3D" id="1.10.1040.10">
    <property type="entry name" value="N-(1-d-carboxylethyl)-l-norvaline Dehydrogenase, domain 2"/>
    <property type="match status" value="1"/>
</dbReference>
<protein>
    <submittedName>
        <fullName evidence="5">Tagaturonate reductase</fullName>
        <ecNumber evidence="5">1.1.1.58</ecNumber>
    </submittedName>
</protein>
<evidence type="ECO:0000259" key="3">
    <source>
        <dbReference type="Pfam" id="PF01232"/>
    </source>
</evidence>
<dbReference type="SUPFAM" id="SSF48179">
    <property type="entry name" value="6-phosphogluconate dehydrogenase C-terminal domain-like"/>
    <property type="match status" value="1"/>
</dbReference>
<organism evidence="5 6">
    <name type="scientific">Ferruginibacter yonginensis</name>
    <dbReference type="NCBI Taxonomy" id="1310416"/>
    <lineage>
        <taxon>Bacteria</taxon>
        <taxon>Pseudomonadati</taxon>
        <taxon>Bacteroidota</taxon>
        <taxon>Chitinophagia</taxon>
        <taxon>Chitinophagales</taxon>
        <taxon>Chitinophagaceae</taxon>
        <taxon>Ferruginibacter</taxon>
    </lineage>
</organism>
<dbReference type="InterPro" id="IPR013131">
    <property type="entry name" value="Mannitol_DH_N"/>
</dbReference>
<evidence type="ECO:0000259" key="4">
    <source>
        <dbReference type="Pfam" id="PF08125"/>
    </source>
</evidence>
<dbReference type="EC" id="1.1.1.58" evidence="5"/>
<dbReference type="InterPro" id="IPR013118">
    <property type="entry name" value="Mannitol_DH_C"/>
</dbReference>
<keyword evidence="2" id="KW-0520">NAD</keyword>
<feature type="domain" description="Mannitol dehydrogenase N-terminal" evidence="3">
    <location>
        <begin position="30"/>
        <end position="265"/>
    </location>
</feature>
<evidence type="ECO:0000256" key="2">
    <source>
        <dbReference type="ARBA" id="ARBA00023027"/>
    </source>
</evidence>
<dbReference type="RefSeq" id="WP_379705854.1">
    <property type="nucleotide sequence ID" value="NZ_JBHSCZ010000001.1"/>
</dbReference>
<gene>
    <name evidence="5" type="ORF">ACFOWM_01120</name>
</gene>